<dbReference type="OrthoDB" id="9812625at2"/>
<evidence type="ECO:0000256" key="5">
    <source>
        <dbReference type="RuleBase" id="RU003345"/>
    </source>
</evidence>
<dbReference type="GO" id="GO:0019752">
    <property type="term" value="P:carboxylic acid metabolic process"/>
    <property type="evidence" value="ECO:0007669"/>
    <property type="project" value="UniProtKB-ARBA"/>
</dbReference>
<keyword evidence="8" id="KW-1185">Reference proteome</keyword>
<dbReference type="FunFam" id="3.40.605.10:FF:000011">
    <property type="entry name" value="ALD5p Mitochondrial aldehyde dehydrogenase"/>
    <property type="match status" value="1"/>
</dbReference>
<sequence length="506" mass="54445">MIAPAETIQLDRKVNQFIADRRKLLIDGQWTEAASGKTFPVYNPATEEVIAQVAEGAKEDIDRAVKAARRAFDNGPWPRMSPSERGRIIWKIGDLLLDNREELAQLESLDNGKPITVARAADVPLAADLFHYMAGWATKIEGNTIALSVPYTPGTAYHAYTLREPVGVVGQIIPWNFPLLMAAWKLGPALAAGNCIVLKPAEETPLSALRLGELCLEAGLPKGVVNVVTGFGEGAGAPLAAHPAVNKIAFTGSTEVGRLIVQAAAHDLKKLTLELGGKSPNIVLSDADLETAVPGAANAIFFNHGQCCAAGSRLFVQEKYFDQVVEGVSAQAKQIKLGPGLSPDTQMGPLVSQNQLRRVTGYLESGREQGVTTATGGARRGDKGYFLEPTVLLDAGEDTKVYKEEIFGPVVTAIPFKEMDDELIRRANDTVYGLAAGIWTKDVGKAHALANKLRAGTVWINCYNIFDAALPFGGYKQSGWGREMGHEVLNNYTEHKSVCLAYPSDV</sequence>
<dbReference type="PROSITE" id="PS00070">
    <property type="entry name" value="ALDEHYDE_DEHYDR_CYS"/>
    <property type="match status" value="1"/>
</dbReference>
<feature type="active site" evidence="4">
    <location>
        <position position="274"/>
    </location>
</feature>
<evidence type="ECO:0000313" key="8">
    <source>
        <dbReference type="Proteomes" id="UP000003374"/>
    </source>
</evidence>
<comment type="similarity">
    <text evidence="1 5">Belongs to the aldehyde dehydrogenase family.</text>
</comment>
<dbReference type="InterPro" id="IPR016161">
    <property type="entry name" value="Ald_DH/histidinol_DH"/>
</dbReference>
<dbReference type="RefSeq" id="WP_005004742.1">
    <property type="nucleotide sequence ID" value="NZ_CH672427.1"/>
</dbReference>
<dbReference type="SUPFAM" id="SSF53720">
    <property type="entry name" value="ALDH-like"/>
    <property type="match status" value="1"/>
</dbReference>
<dbReference type="CDD" id="cd07091">
    <property type="entry name" value="ALDH_F1-2_Ald2-like"/>
    <property type="match status" value="1"/>
</dbReference>
<dbReference type="InterPro" id="IPR016163">
    <property type="entry name" value="Ald_DH_C"/>
</dbReference>
<gene>
    <name evidence="7" type="ORF">NB231_16543</name>
</gene>
<evidence type="ECO:0000256" key="3">
    <source>
        <dbReference type="ARBA" id="ARBA00023027"/>
    </source>
</evidence>
<feature type="domain" description="Aldehyde dehydrogenase" evidence="6">
    <location>
        <begin position="30"/>
        <end position="498"/>
    </location>
</feature>
<dbReference type="PANTHER" id="PTHR11699">
    <property type="entry name" value="ALDEHYDE DEHYDROGENASE-RELATED"/>
    <property type="match status" value="1"/>
</dbReference>
<protein>
    <submittedName>
        <fullName evidence="7">Aldehyde dehydrogenase</fullName>
    </submittedName>
</protein>
<dbReference type="Proteomes" id="UP000003374">
    <property type="component" value="Unassembled WGS sequence"/>
</dbReference>
<dbReference type="FunFam" id="3.40.605.10:FF:000026">
    <property type="entry name" value="Aldehyde dehydrogenase, putative"/>
    <property type="match status" value="1"/>
</dbReference>
<evidence type="ECO:0000256" key="1">
    <source>
        <dbReference type="ARBA" id="ARBA00009986"/>
    </source>
</evidence>
<dbReference type="PROSITE" id="PS00687">
    <property type="entry name" value="ALDEHYDE_DEHYDR_GLU"/>
    <property type="match status" value="1"/>
</dbReference>
<evidence type="ECO:0000256" key="4">
    <source>
        <dbReference type="PROSITE-ProRule" id="PRU10007"/>
    </source>
</evidence>
<accession>A4BMA9</accession>
<dbReference type="InterPro" id="IPR015590">
    <property type="entry name" value="Aldehyde_DH_dom"/>
</dbReference>
<keyword evidence="3" id="KW-0520">NAD</keyword>
<evidence type="ECO:0000259" key="6">
    <source>
        <dbReference type="Pfam" id="PF00171"/>
    </source>
</evidence>
<reference evidence="7 8" key="1">
    <citation type="submission" date="2006-02" db="EMBL/GenBank/DDBJ databases">
        <authorList>
            <person name="Waterbury J."/>
            <person name="Ferriera S."/>
            <person name="Johnson J."/>
            <person name="Kravitz S."/>
            <person name="Halpern A."/>
            <person name="Remington K."/>
            <person name="Beeson K."/>
            <person name="Tran B."/>
            <person name="Rogers Y.-H."/>
            <person name="Friedman R."/>
            <person name="Venter J.C."/>
        </authorList>
    </citation>
    <scope>NUCLEOTIDE SEQUENCE [LARGE SCALE GENOMIC DNA]</scope>
    <source>
        <strain evidence="7 8">Nb-231</strain>
    </source>
</reference>
<dbReference type="HOGENOM" id="CLU_005391_0_1_6"/>
<evidence type="ECO:0000313" key="7">
    <source>
        <dbReference type="EMBL" id="EAR23447.1"/>
    </source>
</evidence>
<dbReference type="InterPro" id="IPR016160">
    <property type="entry name" value="Ald_DH_CS_CYS"/>
</dbReference>
<dbReference type="FunFam" id="3.40.309.10:FF:000001">
    <property type="entry name" value="Mitochondrial aldehyde dehydrogenase 2"/>
    <property type="match status" value="1"/>
</dbReference>
<dbReference type="Gene3D" id="3.40.309.10">
    <property type="entry name" value="Aldehyde Dehydrogenase, Chain A, domain 2"/>
    <property type="match status" value="1"/>
</dbReference>
<organism evidence="7 8">
    <name type="scientific">Nitrococcus mobilis Nb-231</name>
    <dbReference type="NCBI Taxonomy" id="314278"/>
    <lineage>
        <taxon>Bacteria</taxon>
        <taxon>Pseudomonadati</taxon>
        <taxon>Pseudomonadota</taxon>
        <taxon>Gammaproteobacteria</taxon>
        <taxon>Chromatiales</taxon>
        <taxon>Ectothiorhodospiraceae</taxon>
        <taxon>Nitrococcus</taxon>
    </lineage>
</organism>
<dbReference type="InterPro" id="IPR029510">
    <property type="entry name" value="Ald_DH_CS_GLU"/>
</dbReference>
<comment type="caution">
    <text evidence="7">The sequence shown here is derived from an EMBL/GenBank/DDBJ whole genome shotgun (WGS) entry which is preliminary data.</text>
</comment>
<name>A4BMA9_9GAMM</name>
<dbReference type="eggNOG" id="COG1012">
    <property type="taxonomic scope" value="Bacteria"/>
</dbReference>
<evidence type="ECO:0000256" key="2">
    <source>
        <dbReference type="ARBA" id="ARBA00023002"/>
    </source>
</evidence>
<dbReference type="GO" id="GO:0016620">
    <property type="term" value="F:oxidoreductase activity, acting on the aldehyde or oxo group of donors, NAD or NADP as acceptor"/>
    <property type="evidence" value="ECO:0007669"/>
    <property type="project" value="InterPro"/>
</dbReference>
<dbReference type="Pfam" id="PF00171">
    <property type="entry name" value="Aldedh"/>
    <property type="match status" value="1"/>
</dbReference>
<dbReference type="InterPro" id="IPR016162">
    <property type="entry name" value="Ald_DH_N"/>
</dbReference>
<dbReference type="AlphaFoldDB" id="A4BMA9"/>
<proteinExistence type="inferred from homology"/>
<dbReference type="EMBL" id="AAOF01000001">
    <property type="protein sequence ID" value="EAR23447.1"/>
    <property type="molecule type" value="Genomic_DNA"/>
</dbReference>
<dbReference type="STRING" id="314278.NB231_16543"/>
<keyword evidence="2 5" id="KW-0560">Oxidoreductase</keyword>
<dbReference type="Gene3D" id="3.40.605.10">
    <property type="entry name" value="Aldehyde Dehydrogenase, Chain A, domain 1"/>
    <property type="match status" value="1"/>
</dbReference>